<gene>
    <name evidence="1" type="ORF">BV25DRAFT_1808891</name>
</gene>
<dbReference type="Proteomes" id="UP000814140">
    <property type="component" value="Unassembled WGS sequence"/>
</dbReference>
<comment type="caution">
    <text evidence="1">The sequence shown here is derived from an EMBL/GenBank/DDBJ whole genome shotgun (WGS) entry which is preliminary data.</text>
</comment>
<reference evidence="1" key="2">
    <citation type="journal article" date="2022" name="New Phytol.">
        <title>Evolutionary transition to the ectomycorrhizal habit in the genomes of a hyperdiverse lineage of mushroom-forming fungi.</title>
        <authorList>
            <person name="Looney B."/>
            <person name="Miyauchi S."/>
            <person name="Morin E."/>
            <person name="Drula E."/>
            <person name="Courty P.E."/>
            <person name="Kohler A."/>
            <person name="Kuo A."/>
            <person name="LaButti K."/>
            <person name="Pangilinan J."/>
            <person name="Lipzen A."/>
            <person name="Riley R."/>
            <person name="Andreopoulos W."/>
            <person name="He G."/>
            <person name="Johnson J."/>
            <person name="Nolan M."/>
            <person name="Tritt A."/>
            <person name="Barry K.W."/>
            <person name="Grigoriev I.V."/>
            <person name="Nagy L.G."/>
            <person name="Hibbett D."/>
            <person name="Henrissat B."/>
            <person name="Matheny P.B."/>
            <person name="Labbe J."/>
            <person name="Martin F.M."/>
        </authorList>
    </citation>
    <scope>NUCLEOTIDE SEQUENCE</scope>
    <source>
        <strain evidence="1">HHB10654</strain>
    </source>
</reference>
<organism evidence="1 2">
    <name type="scientific">Artomyces pyxidatus</name>
    <dbReference type="NCBI Taxonomy" id="48021"/>
    <lineage>
        <taxon>Eukaryota</taxon>
        <taxon>Fungi</taxon>
        <taxon>Dikarya</taxon>
        <taxon>Basidiomycota</taxon>
        <taxon>Agaricomycotina</taxon>
        <taxon>Agaricomycetes</taxon>
        <taxon>Russulales</taxon>
        <taxon>Auriscalpiaceae</taxon>
        <taxon>Artomyces</taxon>
    </lineage>
</organism>
<sequence length="189" mass="21290">MPSNNEDLVNASGLKPEETRKLTERQPDGPEESNIVKRLRELYSCKPTMDSYEIYTADATFHDPVGLAPGRDSIRAQFDALPKLFPRADITKFRLLETPSQLPKSILLVDQDVAYYRDPKASSPFKTVNSLLTLQLNDAHQITRHTEEWDHKRETLADDGFFGMLNEGRKRITAGLTNVVMGKGGRGET</sequence>
<proteinExistence type="predicted"/>
<name>A0ACB8STL4_9AGAM</name>
<dbReference type="EMBL" id="MU277226">
    <property type="protein sequence ID" value="KAI0059502.1"/>
    <property type="molecule type" value="Genomic_DNA"/>
</dbReference>
<protein>
    <submittedName>
        <fullName evidence="1">Uncharacterized protein</fullName>
    </submittedName>
</protein>
<evidence type="ECO:0000313" key="1">
    <source>
        <dbReference type="EMBL" id="KAI0059502.1"/>
    </source>
</evidence>
<evidence type="ECO:0000313" key="2">
    <source>
        <dbReference type="Proteomes" id="UP000814140"/>
    </source>
</evidence>
<keyword evidence="2" id="KW-1185">Reference proteome</keyword>
<reference evidence="1" key="1">
    <citation type="submission" date="2021-03" db="EMBL/GenBank/DDBJ databases">
        <authorList>
            <consortium name="DOE Joint Genome Institute"/>
            <person name="Ahrendt S."/>
            <person name="Looney B.P."/>
            <person name="Miyauchi S."/>
            <person name="Morin E."/>
            <person name="Drula E."/>
            <person name="Courty P.E."/>
            <person name="Chicoki N."/>
            <person name="Fauchery L."/>
            <person name="Kohler A."/>
            <person name="Kuo A."/>
            <person name="Labutti K."/>
            <person name="Pangilinan J."/>
            <person name="Lipzen A."/>
            <person name="Riley R."/>
            <person name="Andreopoulos W."/>
            <person name="He G."/>
            <person name="Johnson J."/>
            <person name="Barry K.W."/>
            <person name="Grigoriev I.V."/>
            <person name="Nagy L."/>
            <person name="Hibbett D."/>
            <person name="Henrissat B."/>
            <person name="Matheny P.B."/>
            <person name="Labbe J."/>
            <person name="Martin F."/>
        </authorList>
    </citation>
    <scope>NUCLEOTIDE SEQUENCE</scope>
    <source>
        <strain evidence="1">HHB10654</strain>
    </source>
</reference>
<accession>A0ACB8STL4</accession>